<dbReference type="PANTHER" id="PTHR16943">
    <property type="entry name" value="2-METHYLCITRATE DEHYDRATASE-RELATED"/>
    <property type="match status" value="1"/>
</dbReference>
<protein>
    <recommendedName>
        <fullName evidence="6">2-methylcitrate dehydratase</fullName>
    </recommendedName>
</protein>
<feature type="domain" description="MmgE/PrpD C-terminal" evidence="3">
    <location>
        <begin position="260"/>
        <end position="420"/>
    </location>
</feature>
<gene>
    <name evidence="4" type="ORF">AOQ71_20230</name>
</gene>
<dbReference type="RefSeq" id="WP_057749863.1">
    <property type="nucleotide sequence ID" value="NZ_LJYG01000086.1"/>
</dbReference>
<feature type="domain" description="MmgE/PrpD N-terminal" evidence="2">
    <location>
        <begin position="6"/>
        <end position="241"/>
    </location>
</feature>
<evidence type="ECO:0000313" key="5">
    <source>
        <dbReference type="Proteomes" id="UP000051936"/>
    </source>
</evidence>
<dbReference type="SUPFAM" id="SSF103378">
    <property type="entry name" value="2-methylcitrate dehydratase PrpD"/>
    <property type="match status" value="1"/>
</dbReference>
<dbReference type="PANTHER" id="PTHR16943:SF8">
    <property type="entry name" value="2-METHYLCITRATE DEHYDRATASE"/>
    <property type="match status" value="1"/>
</dbReference>
<dbReference type="InterPro" id="IPR042183">
    <property type="entry name" value="MmgE/PrpD_sf_1"/>
</dbReference>
<dbReference type="Proteomes" id="UP000051936">
    <property type="component" value="Unassembled WGS sequence"/>
</dbReference>
<evidence type="ECO:0000259" key="2">
    <source>
        <dbReference type="Pfam" id="PF03972"/>
    </source>
</evidence>
<dbReference type="Pfam" id="PF03972">
    <property type="entry name" value="MmgE_PrpD_N"/>
    <property type="match status" value="1"/>
</dbReference>
<name>A0A0R3DJG6_9BRAD</name>
<comment type="caution">
    <text evidence="4">The sequence shown here is derived from an EMBL/GenBank/DDBJ whole genome shotgun (WGS) entry which is preliminary data.</text>
</comment>
<evidence type="ECO:0000256" key="1">
    <source>
        <dbReference type="ARBA" id="ARBA00006174"/>
    </source>
</evidence>
<evidence type="ECO:0000313" key="4">
    <source>
        <dbReference type="EMBL" id="KRQ10000.1"/>
    </source>
</evidence>
<dbReference type="InterPro" id="IPR036148">
    <property type="entry name" value="MmgE/PrpD_sf"/>
</dbReference>
<reference evidence="4 5" key="1">
    <citation type="submission" date="2015-09" db="EMBL/GenBank/DDBJ databases">
        <title>Draft Genome Sequence of Bradyrhizobium manausense Strain BR 3351T, a Novel Symbiotic Nitrogen-Fixing Alphaproteobacterium Isolated from Brazilian Amazon Rain Forest.</title>
        <authorList>
            <person name="De Araujo J.L."/>
            <person name="Zilli J.E."/>
        </authorList>
    </citation>
    <scope>NUCLEOTIDE SEQUENCE [LARGE SCALE GENOMIC DNA]</scope>
    <source>
        <strain evidence="4 5">BR3351</strain>
    </source>
</reference>
<dbReference type="Gene3D" id="1.10.4100.10">
    <property type="entry name" value="2-methylcitrate dehydratase PrpD"/>
    <property type="match status" value="1"/>
</dbReference>
<proteinExistence type="inferred from homology"/>
<dbReference type="InterPro" id="IPR045336">
    <property type="entry name" value="MmgE_PrpD_N"/>
</dbReference>
<dbReference type="InterPro" id="IPR005656">
    <property type="entry name" value="MmgE_PrpD"/>
</dbReference>
<keyword evidence="5" id="KW-1185">Reference proteome</keyword>
<evidence type="ECO:0000259" key="3">
    <source>
        <dbReference type="Pfam" id="PF19305"/>
    </source>
</evidence>
<dbReference type="EMBL" id="LJYG01000086">
    <property type="protein sequence ID" value="KRQ10000.1"/>
    <property type="molecule type" value="Genomic_DNA"/>
</dbReference>
<comment type="similarity">
    <text evidence="1">Belongs to the PrpD family.</text>
</comment>
<dbReference type="Gene3D" id="3.30.1330.120">
    <property type="entry name" value="2-methylcitrate dehydratase PrpD"/>
    <property type="match status" value="1"/>
</dbReference>
<accession>A0A0R3DJG6</accession>
<evidence type="ECO:0008006" key="6">
    <source>
        <dbReference type="Google" id="ProtNLM"/>
    </source>
</evidence>
<dbReference type="OrthoDB" id="9795089at2"/>
<dbReference type="AlphaFoldDB" id="A0A0R3DJG6"/>
<dbReference type="Pfam" id="PF19305">
    <property type="entry name" value="MmgE_PrpD_C"/>
    <property type="match status" value="1"/>
</dbReference>
<organism evidence="4 5">
    <name type="scientific">Bradyrhizobium manausense</name>
    <dbReference type="NCBI Taxonomy" id="989370"/>
    <lineage>
        <taxon>Bacteria</taxon>
        <taxon>Pseudomonadati</taxon>
        <taxon>Pseudomonadota</taxon>
        <taxon>Alphaproteobacteria</taxon>
        <taxon>Hyphomicrobiales</taxon>
        <taxon>Nitrobacteraceae</taxon>
        <taxon>Bradyrhizobium</taxon>
    </lineage>
</organism>
<dbReference type="GO" id="GO:0016829">
    <property type="term" value="F:lyase activity"/>
    <property type="evidence" value="ECO:0007669"/>
    <property type="project" value="InterPro"/>
</dbReference>
<dbReference type="InterPro" id="IPR045337">
    <property type="entry name" value="MmgE_PrpD_C"/>
</dbReference>
<sequence>MGTTADIAKFVQQTTFDEFDAKLVQHVKNVLLSGVGMTLAGVNSETSKAVLSYVRECGAQPEVGVIGANFRTSVEYAALANGTTSHTTELEDDTRAENMYSVGVFPAMLALGERLQISGKELIEAFVIAWDVASKLALASQDMMGRGLAPWSAGATIGVAAGAARLLKLNDHQIAMAVSIATSHAAGLFKQVGSGAHLYESGMAGRNGLASAILAKHGLTGQPTVLECPMGYLQAVSGITDPVLKLGAPFRAQAIEIKKYPCCLSQMHPIDAFVKLIDEHQIFAHEVKAVRLEAPPSFKLAAALYHHPKNADEAKFSLAHSIACSFLDKKPWLDRYTTEGANSLDVASFRDKIEIVYRSDLAGAALPITVTMADGSQLHASTRKITEHIDVSDDEIRDKYRRCVAGMFSRGREEQIEDSLLSLERLPDISKLMAELTYIDELTYVD</sequence>
<dbReference type="InterPro" id="IPR042188">
    <property type="entry name" value="MmgE/PrpD_sf_2"/>
</dbReference>
<dbReference type="STRING" id="989370.AOQ71_20230"/>